<organism evidence="3 4">
    <name type="scientific">Oculimacula yallundae</name>
    <dbReference type="NCBI Taxonomy" id="86028"/>
    <lineage>
        <taxon>Eukaryota</taxon>
        <taxon>Fungi</taxon>
        <taxon>Dikarya</taxon>
        <taxon>Ascomycota</taxon>
        <taxon>Pezizomycotina</taxon>
        <taxon>Leotiomycetes</taxon>
        <taxon>Helotiales</taxon>
        <taxon>Ploettnerulaceae</taxon>
        <taxon>Oculimacula</taxon>
    </lineage>
</organism>
<dbReference type="Proteomes" id="UP001595075">
    <property type="component" value="Unassembled WGS sequence"/>
</dbReference>
<evidence type="ECO:0000313" key="4">
    <source>
        <dbReference type="Proteomes" id="UP001595075"/>
    </source>
</evidence>
<evidence type="ECO:0000313" key="3">
    <source>
        <dbReference type="EMBL" id="KAL2075565.1"/>
    </source>
</evidence>
<comment type="caution">
    <text evidence="3">The sequence shown here is derived from an EMBL/GenBank/DDBJ whole genome shotgun (WGS) entry which is preliminary data.</text>
</comment>
<feature type="region of interest" description="Disordered" evidence="1">
    <location>
        <begin position="1"/>
        <end position="33"/>
    </location>
</feature>
<dbReference type="Pfam" id="PF20150">
    <property type="entry name" value="2EXR"/>
    <property type="match status" value="1"/>
</dbReference>
<keyword evidence="4" id="KW-1185">Reference proteome</keyword>
<reference evidence="3 4" key="1">
    <citation type="journal article" date="2024" name="Commun. Biol.">
        <title>Comparative genomic analysis of thermophilic fungi reveals convergent evolutionary adaptations and gene losses.</title>
        <authorList>
            <person name="Steindorff A.S."/>
            <person name="Aguilar-Pontes M.V."/>
            <person name="Robinson A.J."/>
            <person name="Andreopoulos B."/>
            <person name="LaButti K."/>
            <person name="Kuo A."/>
            <person name="Mondo S."/>
            <person name="Riley R."/>
            <person name="Otillar R."/>
            <person name="Haridas S."/>
            <person name="Lipzen A."/>
            <person name="Grimwood J."/>
            <person name="Schmutz J."/>
            <person name="Clum A."/>
            <person name="Reid I.D."/>
            <person name="Moisan M.C."/>
            <person name="Butler G."/>
            <person name="Nguyen T.T.M."/>
            <person name="Dewar K."/>
            <person name="Conant G."/>
            <person name="Drula E."/>
            <person name="Henrissat B."/>
            <person name="Hansel C."/>
            <person name="Singer S."/>
            <person name="Hutchinson M.I."/>
            <person name="de Vries R.P."/>
            <person name="Natvig D.O."/>
            <person name="Powell A.J."/>
            <person name="Tsang A."/>
            <person name="Grigoriev I.V."/>
        </authorList>
    </citation>
    <scope>NUCLEOTIDE SEQUENCE [LARGE SCALE GENOMIC DNA]</scope>
    <source>
        <strain evidence="3 4">CBS 494.80</strain>
    </source>
</reference>
<gene>
    <name evidence="3" type="ORF">VTL71DRAFT_508</name>
</gene>
<evidence type="ECO:0000256" key="1">
    <source>
        <dbReference type="SAM" id="MobiDB-lite"/>
    </source>
</evidence>
<feature type="domain" description="2EXR" evidence="2">
    <location>
        <begin position="82"/>
        <end position="159"/>
    </location>
</feature>
<sequence>MDEYTESSGASDSGVVKYHIEDPSQYSDEDDTDTEDVVMTGCTTASSSPGVPTTIGATTTIAHRLSASSGNTIAAYIPLTEFTYFPKLPYELRHMIFKIAIRDSDPRILAIQPQYRQNPALTQVCSQSREACAKYYHYCASRQRIKNFRFFIDYEKDVLYLNVPFTLRGGKAELSVLQATHSIYPEFLELISNLAMNLKEVHNLSGPHRGQYTLWSMLEEWCPNLKEVKVVVNNFPANGLILNFIEVKTPEQVKKMVSPTLVRRVERVSESFKKAKKEKGQCSKFRLRLVFVDETARKVLTKKERGKTAEIWRKENPKKRGEAASRESNLALTDRWKDKRGFMKAKVVFQEMREMTEIKKAPEGKIPKKPVDVVKKKAKYKGKGSGRFKM</sequence>
<dbReference type="EMBL" id="JAZHXI010000001">
    <property type="protein sequence ID" value="KAL2075565.1"/>
    <property type="molecule type" value="Genomic_DNA"/>
</dbReference>
<dbReference type="PANTHER" id="PTHR35910:SF6">
    <property type="entry name" value="2EXR DOMAIN-CONTAINING PROTEIN"/>
    <property type="match status" value="1"/>
</dbReference>
<accession>A0ABR4D088</accession>
<dbReference type="PANTHER" id="PTHR35910">
    <property type="entry name" value="2EXR DOMAIN-CONTAINING PROTEIN"/>
    <property type="match status" value="1"/>
</dbReference>
<proteinExistence type="predicted"/>
<protein>
    <recommendedName>
        <fullName evidence="2">2EXR domain-containing protein</fullName>
    </recommendedName>
</protein>
<dbReference type="InterPro" id="IPR045518">
    <property type="entry name" value="2EXR"/>
</dbReference>
<evidence type="ECO:0000259" key="2">
    <source>
        <dbReference type="Pfam" id="PF20150"/>
    </source>
</evidence>
<name>A0ABR4D088_9HELO</name>
<feature type="compositionally biased region" description="Polar residues" evidence="1">
    <location>
        <begin position="1"/>
        <end position="11"/>
    </location>
</feature>